<evidence type="ECO:0000313" key="3">
    <source>
        <dbReference type="EMBL" id="RPB08022.1"/>
    </source>
</evidence>
<accession>A0A3N4KJN5</accession>
<keyword evidence="2" id="KW-1133">Transmembrane helix</keyword>
<keyword evidence="5" id="KW-1185">Reference proteome</keyword>
<dbReference type="Proteomes" id="UP000277580">
    <property type="component" value="Unassembled WGS sequence"/>
</dbReference>
<keyword evidence="2" id="KW-0812">Transmembrane</keyword>
<evidence type="ECO:0000256" key="1">
    <source>
        <dbReference type="SAM" id="MobiDB-lite"/>
    </source>
</evidence>
<sequence length="263" mass="29372">MYWNMILLRMKQPDWSRVTGYLELVDKVDSLWEEELEGEWELEREGELELELERDWGGGGGRGERGGGEGRVGAGRAAAGGGAVLIIQQLAVARWHTPSDMVGKEYPVQDAIIAWLYARLNGDATLINDNPPEWRLTAILTPPAVELHTPEQRFLRAIEQGSITVRRGCSVSQIELISDQKGAEIKAILAGIFPDDSSSGDDEESDEETKENYKIEAPKNKGWTKKLLLKLISGIIIVFILLFIVDFIVDMNNPLDPVVFHAY</sequence>
<name>A0A3N4KJN5_9PEZI</name>
<dbReference type="AlphaFoldDB" id="A0A3N4KJN5"/>
<organism evidence="4 5">
    <name type="scientific">Morchella conica CCBAS932</name>
    <dbReference type="NCBI Taxonomy" id="1392247"/>
    <lineage>
        <taxon>Eukaryota</taxon>
        <taxon>Fungi</taxon>
        <taxon>Dikarya</taxon>
        <taxon>Ascomycota</taxon>
        <taxon>Pezizomycotina</taxon>
        <taxon>Pezizomycetes</taxon>
        <taxon>Pezizales</taxon>
        <taxon>Morchellaceae</taxon>
        <taxon>Morchella</taxon>
    </lineage>
</organism>
<reference evidence="4 5" key="1">
    <citation type="journal article" date="2018" name="Nat. Ecol. Evol.">
        <title>Pezizomycetes genomes reveal the molecular basis of ectomycorrhizal truffle lifestyle.</title>
        <authorList>
            <person name="Murat C."/>
            <person name="Payen T."/>
            <person name="Noel B."/>
            <person name="Kuo A."/>
            <person name="Morin E."/>
            <person name="Chen J."/>
            <person name="Kohler A."/>
            <person name="Krizsan K."/>
            <person name="Balestrini R."/>
            <person name="Da Silva C."/>
            <person name="Montanini B."/>
            <person name="Hainaut M."/>
            <person name="Levati E."/>
            <person name="Barry K.W."/>
            <person name="Belfiori B."/>
            <person name="Cichocki N."/>
            <person name="Clum A."/>
            <person name="Dockter R.B."/>
            <person name="Fauchery L."/>
            <person name="Guy J."/>
            <person name="Iotti M."/>
            <person name="Le Tacon F."/>
            <person name="Lindquist E.A."/>
            <person name="Lipzen A."/>
            <person name="Malagnac F."/>
            <person name="Mello A."/>
            <person name="Molinier V."/>
            <person name="Miyauchi S."/>
            <person name="Poulain J."/>
            <person name="Riccioni C."/>
            <person name="Rubini A."/>
            <person name="Sitrit Y."/>
            <person name="Splivallo R."/>
            <person name="Traeger S."/>
            <person name="Wang M."/>
            <person name="Zifcakova L."/>
            <person name="Wipf D."/>
            <person name="Zambonelli A."/>
            <person name="Paolocci F."/>
            <person name="Nowrousian M."/>
            <person name="Ottonello S."/>
            <person name="Baldrian P."/>
            <person name="Spatafora J.W."/>
            <person name="Henrissat B."/>
            <person name="Nagy L.G."/>
            <person name="Aury J.M."/>
            <person name="Wincker P."/>
            <person name="Grigoriev I.V."/>
            <person name="Bonfante P."/>
            <person name="Martin F.M."/>
        </authorList>
    </citation>
    <scope>NUCLEOTIDE SEQUENCE [LARGE SCALE GENOMIC DNA]</scope>
    <source>
        <strain evidence="4 5">CCBAS932</strain>
    </source>
</reference>
<keyword evidence="2" id="KW-0472">Membrane</keyword>
<dbReference type="EMBL" id="ML119170">
    <property type="protein sequence ID" value="RPB08022.1"/>
    <property type="molecule type" value="Genomic_DNA"/>
</dbReference>
<dbReference type="EMBL" id="ML119141">
    <property type="protein sequence ID" value="RPB10740.1"/>
    <property type="molecule type" value="Genomic_DNA"/>
</dbReference>
<evidence type="ECO:0000313" key="4">
    <source>
        <dbReference type="EMBL" id="RPB10740.1"/>
    </source>
</evidence>
<feature type="region of interest" description="Disordered" evidence="1">
    <location>
        <begin position="194"/>
        <end position="213"/>
    </location>
</feature>
<evidence type="ECO:0000256" key="2">
    <source>
        <dbReference type="SAM" id="Phobius"/>
    </source>
</evidence>
<dbReference type="OrthoDB" id="5478440at2759"/>
<evidence type="ECO:0000313" key="5">
    <source>
        <dbReference type="Proteomes" id="UP000277580"/>
    </source>
</evidence>
<feature type="transmembrane region" description="Helical" evidence="2">
    <location>
        <begin position="227"/>
        <end position="249"/>
    </location>
</feature>
<proteinExistence type="predicted"/>
<feature type="compositionally biased region" description="Acidic residues" evidence="1">
    <location>
        <begin position="198"/>
        <end position="209"/>
    </location>
</feature>
<feature type="compositionally biased region" description="Basic and acidic residues" evidence="1">
    <location>
        <begin position="53"/>
        <end position="68"/>
    </location>
</feature>
<gene>
    <name evidence="3" type="ORF">P167DRAFT_549293</name>
    <name evidence="4" type="ORF">P167DRAFT_591929</name>
</gene>
<protein>
    <submittedName>
        <fullName evidence="4">Uncharacterized protein</fullName>
    </submittedName>
</protein>
<feature type="region of interest" description="Disordered" evidence="1">
    <location>
        <begin position="53"/>
        <end position="73"/>
    </location>
</feature>